<dbReference type="AlphaFoldDB" id="A0AA39TDT7"/>
<evidence type="ECO:0000313" key="1">
    <source>
        <dbReference type="EMBL" id="KAK0482276.1"/>
    </source>
</evidence>
<organism evidence="1 2">
    <name type="scientific">Armillaria novae-zelandiae</name>
    <dbReference type="NCBI Taxonomy" id="153914"/>
    <lineage>
        <taxon>Eukaryota</taxon>
        <taxon>Fungi</taxon>
        <taxon>Dikarya</taxon>
        <taxon>Basidiomycota</taxon>
        <taxon>Agaricomycotina</taxon>
        <taxon>Agaricomycetes</taxon>
        <taxon>Agaricomycetidae</taxon>
        <taxon>Agaricales</taxon>
        <taxon>Marasmiineae</taxon>
        <taxon>Physalacriaceae</taxon>
        <taxon>Armillaria</taxon>
    </lineage>
</organism>
<comment type="caution">
    <text evidence="1">The sequence shown here is derived from an EMBL/GenBank/DDBJ whole genome shotgun (WGS) entry which is preliminary data.</text>
</comment>
<reference evidence="1" key="1">
    <citation type="submission" date="2023-06" db="EMBL/GenBank/DDBJ databases">
        <authorList>
            <consortium name="Lawrence Berkeley National Laboratory"/>
            <person name="Ahrendt S."/>
            <person name="Sahu N."/>
            <person name="Indic B."/>
            <person name="Wong-Bajracharya J."/>
            <person name="Merenyi Z."/>
            <person name="Ke H.-M."/>
            <person name="Monk M."/>
            <person name="Kocsube S."/>
            <person name="Drula E."/>
            <person name="Lipzen A."/>
            <person name="Balint B."/>
            <person name="Henrissat B."/>
            <person name="Andreopoulos B."/>
            <person name="Martin F.M."/>
            <person name="Harder C.B."/>
            <person name="Rigling D."/>
            <person name="Ford K.L."/>
            <person name="Foster G.D."/>
            <person name="Pangilinan J."/>
            <person name="Papanicolaou A."/>
            <person name="Barry K."/>
            <person name="LaButti K."/>
            <person name="Viragh M."/>
            <person name="Koriabine M."/>
            <person name="Yan M."/>
            <person name="Riley R."/>
            <person name="Champramary S."/>
            <person name="Plett K.L."/>
            <person name="Tsai I.J."/>
            <person name="Slot J."/>
            <person name="Sipos G."/>
            <person name="Plett J."/>
            <person name="Nagy L.G."/>
            <person name="Grigoriev I.V."/>
        </authorList>
    </citation>
    <scope>NUCLEOTIDE SEQUENCE</scope>
    <source>
        <strain evidence="1">ICMP 16352</strain>
    </source>
</reference>
<dbReference type="Proteomes" id="UP001175227">
    <property type="component" value="Unassembled WGS sequence"/>
</dbReference>
<proteinExistence type="predicted"/>
<keyword evidence="2" id="KW-1185">Reference proteome</keyword>
<evidence type="ECO:0000313" key="2">
    <source>
        <dbReference type="Proteomes" id="UP001175227"/>
    </source>
</evidence>
<name>A0AA39TDT7_9AGAR</name>
<accession>A0AA39TDT7</accession>
<sequence>MRCDGVVTVSCCLQFHCGDEDGSCRRSGVATEPCPLSLPCVLCFPCYWSRVVFVWYNRGWHIQTFLSPLMCCDGALGVILDSWLQGRPPPRPVTVFHSGNDDLLPPLGVVTEFPVATVFSSHDRRHALSPASVSRQCLFPLTSGSHVPCAQRGCSWVHAHM</sequence>
<protein>
    <submittedName>
        <fullName evidence="1">Uncharacterized protein</fullName>
    </submittedName>
</protein>
<dbReference type="EMBL" id="JAUEPR010000007">
    <property type="protein sequence ID" value="KAK0482276.1"/>
    <property type="molecule type" value="Genomic_DNA"/>
</dbReference>
<gene>
    <name evidence="1" type="ORF">IW261DRAFT_1026551</name>
</gene>